<protein>
    <submittedName>
        <fullName evidence="2">Uncharacterized protein</fullName>
    </submittedName>
</protein>
<dbReference type="Proteomes" id="UP000243924">
    <property type="component" value="Chromosome I"/>
</dbReference>
<evidence type="ECO:0000256" key="1">
    <source>
        <dbReference type="SAM" id="Phobius"/>
    </source>
</evidence>
<evidence type="ECO:0000313" key="3">
    <source>
        <dbReference type="Proteomes" id="UP000243924"/>
    </source>
</evidence>
<accession>A0A1H2EW70</accession>
<keyword evidence="1" id="KW-0812">Transmembrane</keyword>
<dbReference type="EMBL" id="LT629787">
    <property type="protein sequence ID" value="SDT99299.1"/>
    <property type="molecule type" value="Genomic_DNA"/>
</dbReference>
<dbReference type="RefSeq" id="WP_092384887.1">
    <property type="nucleotide sequence ID" value="NZ_LT629787.1"/>
</dbReference>
<keyword evidence="3" id="KW-1185">Reference proteome</keyword>
<dbReference type="STRING" id="1434072.SAMN05216210_1086"/>
<dbReference type="AlphaFoldDB" id="A0A1H2EW70"/>
<reference evidence="3" key="1">
    <citation type="submission" date="2016-10" db="EMBL/GenBank/DDBJ databases">
        <authorList>
            <person name="Varghese N."/>
            <person name="Submissions S."/>
        </authorList>
    </citation>
    <scope>NUCLEOTIDE SEQUENCE [LARGE SCALE GENOMIC DNA]</scope>
    <source>
        <strain evidence="3">CECT 8338</strain>
    </source>
</reference>
<proteinExistence type="predicted"/>
<sequence>MSMQYAGLAGVLLLLACILLIITIRIGWRLNWLLGWLRGQLITLLLLFTLVLGLIAWDLSRYQALPLEGRLFTVEIRATNAGHDLRLQHAGKTHVHSLQGDLWRLDLQVLRWQGLAHAIGLQDGYRPYRLSGRFLLLERQRAGATQLELHNTPAWRDPWHWLDGGSGRGWLAADAFSINFMPLADGARFAIEAGPTGLTPVPLNAQAASALTGQP</sequence>
<keyword evidence="1" id="KW-0472">Membrane</keyword>
<keyword evidence="1" id="KW-1133">Transmembrane helix</keyword>
<organism evidence="2 3">
    <name type="scientific">Halopseudomonas salegens</name>
    <dbReference type="NCBI Taxonomy" id="1434072"/>
    <lineage>
        <taxon>Bacteria</taxon>
        <taxon>Pseudomonadati</taxon>
        <taxon>Pseudomonadota</taxon>
        <taxon>Gammaproteobacteria</taxon>
        <taxon>Pseudomonadales</taxon>
        <taxon>Pseudomonadaceae</taxon>
        <taxon>Halopseudomonas</taxon>
    </lineage>
</organism>
<gene>
    <name evidence="2" type="ORF">SAMN05216210_1086</name>
</gene>
<evidence type="ECO:0000313" key="2">
    <source>
        <dbReference type="EMBL" id="SDT99299.1"/>
    </source>
</evidence>
<dbReference type="OrthoDB" id="9156649at2"/>
<feature type="transmembrane region" description="Helical" evidence="1">
    <location>
        <begin position="40"/>
        <end position="60"/>
    </location>
</feature>
<feature type="transmembrane region" description="Helical" evidence="1">
    <location>
        <begin position="7"/>
        <end position="28"/>
    </location>
</feature>
<name>A0A1H2EW70_9GAMM</name>